<dbReference type="OrthoDB" id="9770982at2"/>
<dbReference type="PANTHER" id="PTHR34388:SF1">
    <property type="entry name" value="DNA POLYMERASE III SUBUNIT DELTA"/>
    <property type="match status" value="1"/>
</dbReference>
<dbReference type="Proteomes" id="UP000285310">
    <property type="component" value="Unassembled WGS sequence"/>
</dbReference>
<proteinExistence type="inferred from homology"/>
<evidence type="ECO:0000256" key="1">
    <source>
        <dbReference type="ARBA" id="ARBA00012417"/>
    </source>
</evidence>
<dbReference type="FunCoup" id="A0A423PMW0">
    <property type="interactions" value="159"/>
</dbReference>
<dbReference type="InterPro" id="IPR010372">
    <property type="entry name" value="DNA_pol3_delta_N"/>
</dbReference>
<gene>
    <name evidence="11" type="ORF">SAJA_10150</name>
</gene>
<keyword evidence="3" id="KW-0808">Transferase</keyword>
<evidence type="ECO:0000256" key="2">
    <source>
        <dbReference type="ARBA" id="ARBA00017703"/>
    </source>
</evidence>
<evidence type="ECO:0000256" key="8">
    <source>
        <dbReference type="ARBA" id="ARBA00049244"/>
    </source>
</evidence>
<dbReference type="InterPro" id="IPR008921">
    <property type="entry name" value="DNA_pol3_clamp-load_cplx_C"/>
</dbReference>
<keyword evidence="5" id="KW-0235">DNA replication</keyword>
<dbReference type="Gene3D" id="1.10.8.60">
    <property type="match status" value="1"/>
</dbReference>
<comment type="similarity">
    <text evidence="7">Belongs to the DNA polymerase HolA subunit family.</text>
</comment>
<accession>A0A423PMW0</accession>
<evidence type="ECO:0000313" key="12">
    <source>
        <dbReference type="Proteomes" id="UP000285310"/>
    </source>
</evidence>
<evidence type="ECO:0000259" key="10">
    <source>
        <dbReference type="Pfam" id="PF06144"/>
    </source>
</evidence>
<evidence type="ECO:0000313" key="11">
    <source>
        <dbReference type="EMBL" id="ROO26955.1"/>
    </source>
</evidence>
<keyword evidence="6" id="KW-0239">DNA-directed DNA polymerase</keyword>
<sequence>MDIRAEDFAREFARHPLARCYLIGGQEPLHVVEAADAVRARARREGFDERDILHAEPGFDWAQLADAGATQSLFAERRIVELHLPDKGPGGKAGSAAIVDFVKRDTPDTLLLVVAPGLVSSARKAAWYKAVAKAGVVSYAWGLPASRMTAWISARAKDKHLNIAEDGIQLLATQNEGNLLAAAQEIDRLALLYPDTRIERAQVAEAASDHARFDIFDLPAKAVDGDTQGALKSLSRLRAEGVDVVPITWALVKELRTLYQAALAARANRLDAYLGKIFLPAPRKRALATAARRAEPRRLARLLSQAARLDAINKGAASGRAWDELITLIIVLSGATPTIVCGNDPFHASPLS</sequence>
<reference evidence="11 12" key="1">
    <citation type="submission" date="2013-10" db="EMBL/GenBank/DDBJ databases">
        <title>Salinisphaera japonica YTM-1 Genome Sequencing.</title>
        <authorList>
            <person name="Lai Q."/>
            <person name="Li C."/>
            <person name="Shao Z."/>
        </authorList>
    </citation>
    <scope>NUCLEOTIDE SEQUENCE [LARGE SCALE GENOMIC DNA]</scope>
    <source>
        <strain evidence="11 12">YTM-1</strain>
    </source>
</reference>
<dbReference type="Gene3D" id="1.20.272.10">
    <property type="match status" value="1"/>
</dbReference>
<dbReference type="SUPFAM" id="SSF52540">
    <property type="entry name" value="P-loop containing nucleoside triphosphate hydrolases"/>
    <property type="match status" value="1"/>
</dbReference>
<organism evidence="11 12">
    <name type="scientific">Salinisphaera japonica YTM-1</name>
    <dbReference type="NCBI Taxonomy" id="1209778"/>
    <lineage>
        <taxon>Bacteria</taxon>
        <taxon>Pseudomonadati</taxon>
        <taxon>Pseudomonadota</taxon>
        <taxon>Gammaproteobacteria</taxon>
        <taxon>Salinisphaerales</taxon>
        <taxon>Salinisphaeraceae</taxon>
        <taxon>Salinisphaera</taxon>
    </lineage>
</organism>
<dbReference type="RefSeq" id="WP_123658520.1">
    <property type="nucleotide sequence ID" value="NZ_AYKG01000031.1"/>
</dbReference>
<dbReference type="InterPro" id="IPR027417">
    <property type="entry name" value="P-loop_NTPase"/>
</dbReference>
<evidence type="ECO:0000256" key="5">
    <source>
        <dbReference type="ARBA" id="ARBA00022705"/>
    </source>
</evidence>
<dbReference type="GO" id="GO:0003887">
    <property type="term" value="F:DNA-directed DNA polymerase activity"/>
    <property type="evidence" value="ECO:0007669"/>
    <property type="project" value="UniProtKB-UniRule"/>
</dbReference>
<dbReference type="GO" id="GO:0009360">
    <property type="term" value="C:DNA polymerase III complex"/>
    <property type="evidence" value="ECO:0007669"/>
    <property type="project" value="UniProtKB-UniRule"/>
</dbReference>
<dbReference type="EC" id="2.7.7.7" evidence="1 9"/>
<dbReference type="InParanoid" id="A0A423PMW0"/>
<dbReference type="GO" id="GO:0006261">
    <property type="term" value="P:DNA-templated DNA replication"/>
    <property type="evidence" value="ECO:0007669"/>
    <property type="project" value="TreeGrafter"/>
</dbReference>
<evidence type="ECO:0000256" key="7">
    <source>
        <dbReference type="ARBA" id="ARBA00034754"/>
    </source>
</evidence>
<dbReference type="Gene3D" id="3.40.50.300">
    <property type="entry name" value="P-loop containing nucleotide triphosphate hydrolases"/>
    <property type="match status" value="1"/>
</dbReference>
<comment type="caution">
    <text evidence="11">The sequence shown here is derived from an EMBL/GenBank/DDBJ whole genome shotgun (WGS) entry which is preliminary data.</text>
</comment>
<keyword evidence="12" id="KW-1185">Reference proteome</keyword>
<evidence type="ECO:0000256" key="6">
    <source>
        <dbReference type="ARBA" id="ARBA00022932"/>
    </source>
</evidence>
<evidence type="ECO:0000256" key="3">
    <source>
        <dbReference type="ARBA" id="ARBA00022679"/>
    </source>
</evidence>
<dbReference type="AlphaFoldDB" id="A0A423PMW0"/>
<dbReference type="InterPro" id="IPR005790">
    <property type="entry name" value="DNA_polIII_delta"/>
</dbReference>
<dbReference type="NCBIfam" id="TIGR01128">
    <property type="entry name" value="holA"/>
    <property type="match status" value="1"/>
</dbReference>
<protein>
    <recommendedName>
        <fullName evidence="2 9">DNA polymerase III subunit delta</fullName>
        <ecNumber evidence="1 9">2.7.7.7</ecNumber>
    </recommendedName>
</protein>
<dbReference type="PANTHER" id="PTHR34388">
    <property type="entry name" value="DNA POLYMERASE III SUBUNIT DELTA"/>
    <property type="match status" value="1"/>
</dbReference>
<comment type="catalytic activity">
    <reaction evidence="8">
        <text>DNA(n) + a 2'-deoxyribonucleoside 5'-triphosphate = DNA(n+1) + diphosphate</text>
        <dbReference type="Rhea" id="RHEA:22508"/>
        <dbReference type="Rhea" id="RHEA-COMP:17339"/>
        <dbReference type="Rhea" id="RHEA-COMP:17340"/>
        <dbReference type="ChEBI" id="CHEBI:33019"/>
        <dbReference type="ChEBI" id="CHEBI:61560"/>
        <dbReference type="ChEBI" id="CHEBI:173112"/>
        <dbReference type="EC" id="2.7.7.7"/>
    </reaction>
</comment>
<dbReference type="EMBL" id="AYKG01000031">
    <property type="protein sequence ID" value="ROO26955.1"/>
    <property type="molecule type" value="Genomic_DNA"/>
</dbReference>
<dbReference type="SUPFAM" id="SSF48019">
    <property type="entry name" value="post-AAA+ oligomerization domain-like"/>
    <property type="match status" value="1"/>
</dbReference>
<name>A0A423PMW0_9GAMM</name>
<dbReference type="CDD" id="cd18138">
    <property type="entry name" value="HLD_clamp_pol_III_delta"/>
    <property type="match status" value="1"/>
</dbReference>
<keyword evidence="4" id="KW-0548">Nucleotidyltransferase</keyword>
<dbReference type="Pfam" id="PF06144">
    <property type="entry name" value="DNA_pol3_delta"/>
    <property type="match status" value="1"/>
</dbReference>
<feature type="domain" description="DNA polymerase III delta N-terminal" evidence="10">
    <location>
        <begin position="21"/>
        <end position="137"/>
    </location>
</feature>
<dbReference type="GO" id="GO:0003677">
    <property type="term" value="F:DNA binding"/>
    <property type="evidence" value="ECO:0007669"/>
    <property type="project" value="InterPro"/>
</dbReference>
<evidence type="ECO:0000256" key="9">
    <source>
        <dbReference type="NCBIfam" id="TIGR01128"/>
    </source>
</evidence>
<evidence type="ECO:0000256" key="4">
    <source>
        <dbReference type="ARBA" id="ARBA00022695"/>
    </source>
</evidence>